<accession>A0A418M0B2</accession>
<organism evidence="2 3">
    <name type="scientific">Fibrisoma montanum</name>
    <dbReference type="NCBI Taxonomy" id="2305895"/>
    <lineage>
        <taxon>Bacteria</taxon>
        <taxon>Pseudomonadati</taxon>
        <taxon>Bacteroidota</taxon>
        <taxon>Cytophagia</taxon>
        <taxon>Cytophagales</taxon>
        <taxon>Spirosomataceae</taxon>
        <taxon>Fibrisoma</taxon>
    </lineage>
</organism>
<comment type="caution">
    <text evidence="2">The sequence shown here is derived from an EMBL/GenBank/DDBJ whole genome shotgun (WGS) entry which is preliminary data.</text>
</comment>
<feature type="domain" description="Xylose isomerase-like TIM barrel" evidence="1">
    <location>
        <begin position="53"/>
        <end position="272"/>
    </location>
</feature>
<dbReference type="InterPro" id="IPR013022">
    <property type="entry name" value="Xyl_isomerase-like_TIM-brl"/>
</dbReference>
<evidence type="ECO:0000313" key="2">
    <source>
        <dbReference type="EMBL" id="RIV19111.1"/>
    </source>
</evidence>
<dbReference type="SUPFAM" id="SSF51658">
    <property type="entry name" value="Xylose isomerase-like"/>
    <property type="match status" value="1"/>
</dbReference>
<dbReference type="RefSeq" id="WP_119670821.1">
    <property type="nucleotide sequence ID" value="NZ_QXED01000009.1"/>
</dbReference>
<sequence>MPVSRRQFLQLTVASGVATAFRPIAGPGAAPSVCLFSKHLQWIPEYSQLGTTAAELGFDGLDLTVRNNGHVLPERVTTDLPKAIKAIQAAGLRVPMMATDINRADATAERVLSIAREHGVQHYRMGYYRYDLNRPIQPQLDEFRRHLSGLATLNERIGIRASYQNHSGKGYVGGPVWDLAWLLDSVSPQWVGSQYDVFHAMIEGHSSWEAGLRMLAPRFFTINAKDFRWEMKGRTTDHQSCPLGEGAVNWPAYFKMLSQLNVAVPISLHAEYALGGAENGARQLSVSPDVVKAALKRDVEQLKGYLKA</sequence>
<evidence type="ECO:0000313" key="3">
    <source>
        <dbReference type="Proteomes" id="UP000283523"/>
    </source>
</evidence>
<dbReference type="PANTHER" id="PTHR12110:SF41">
    <property type="entry name" value="INOSOSE DEHYDRATASE"/>
    <property type="match status" value="1"/>
</dbReference>
<dbReference type="InterPro" id="IPR006311">
    <property type="entry name" value="TAT_signal"/>
</dbReference>
<reference evidence="2 3" key="1">
    <citation type="submission" date="2018-08" db="EMBL/GenBank/DDBJ databases">
        <title>Fibrisoma montanum sp. nov., isolated from Danxia mountain soil.</title>
        <authorList>
            <person name="Huang Y."/>
        </authorList>
    </citation>
    <scope>NUCLEOTIDE SEQUENCE [LARGE SCALE GENOMIC DNA]</scope>
    <source>
        <strain evidence="2 3">HYT19</strain>
    </source>
</reference>
<dbReference type="Pfam" id="PF01261">
    <property type="entry name" value="AP_endonuc_2"/>
    <property type="match status" value="1"/>
</dbReference>
<dbReference type="PANTHER" id="PTHR12110">
    <property type="entry name" value="HYDROXYPYRUVATE ISOMERASE"/>
    <property type="match status" value="1"/>
</dbReference>
<dbReference type="Proteomes" id="UP000283523">
    <property type="component" value="Unassembled WGS sequence"/>
</dbReference>
<dbReference type="EMBL" id="QXED01000009">
    <property type="protein sequence ID" value="RIV19111.1"/>
    <property type="molecule type" value="Genomic_DNA"/>
</dbReference>
<gene>
    <name evidence="2" type="ORF">DYU11_26855</name>
</gene>
<proteinExistence type="predicted"/>
<dbReference type="OrthoDB" id="2561798at2"/>
<name>A0A418M0B2_9BACT</name>
<protein>
    <submittedName>
        <fullName evidence="2">Sugar phosphate isomerase/epimerase</fullName>
    </submittedName>
</protein>
<dbReference type="GO" id="GO:0016853">
    <property type="term" value="F:isomerase activity"/>
    <property type="evidence" value="ECO:0007669"/>
    <property type="project" value="UniProtKB-KW"/>
</dbReference>
<evidence type="ECO:0000259" key="1">
    <source>
        <dbReference type="Pfam" id="PF01261"/>
    </source>
</evidence>
<dbReference type="InterPro" id="IPR050312">
    <property type="entry name" value="IolE/XylAMocC-like"/>
</dbReference>
<dbReference type="PROSITE" id="PS51318">
    <property type="entry name" value="TAT"/>
    <property type="match status" value="1"/>
</dbReference>
<keyword evidence="2" id="KW-0413">Isomerase</keyword>
<keyword evidence="3" id="KW-1185">Reference proteome</keyword>
<dbReference type="AlphaFoldDB" id="A0A418M0B2"/>
<dbReference type="InterPro" id="IPR036237">
    <property type="entry name" value="Xyl_isomerase-like_sf"/>
</dbReference>
<dbReference type="Gene3D" id="3.20.20.150">
    <property type="entry name" value="Divalent-metal-dependent TIM barrel enzymes"/>
    <property type="match status" value="1"/>
</dbReference>